<dbReference type="InterPro" id="IPR005119">
    <property type="entry name" value="LysR_subst-bd"/>
</dbReference>
<reference evidence="6" key="2">
    <citation type="submission" date="2020-09" db="EMBL/GenBank/DDBJ databases">
        <authorList>
            <person name="Sun Q."/>
            <person name="Zhou Y."/>
        </authorList>
    </citation>
    <scope>NUCLEOTIDE SEQUENCE</scope>
    <source>
        <strain evidence="6">CGMCC 1.12214</strain>
    </source>
</reference>
<dbReference type="RefSeq" id="WP_188518551.1">
    <property type="nucleotide sequence ID" value="NZ_BMES01000002.1"/>
</dbReference>
<dbReference type="InterPro" id="IPR000847">
    <property type="entry name" value="LysR_HTH_N"/>
</dbReference>
<dbReference type="InterPro" id="IPR058163">
    <property type="entry name" value="LysR-type_TF_proteobact-type"/>
</dbReference>
<dbReference type="GO" id="GO:0006351">
    <property type="term" value="P:DNA-templated transcription"/>
    <property type="evidence" value="ECO:0007669"/>
    <property type="project" value="TreeGrafter"/>
</dbReference>
<comment type="caution">
    <text evidence="6">The sequence shown here is derived from an EMBL/GenBank/DDBJ whole genome shotgun (WGS) entry which is preliminary data.</text>
</comment>
<evidence type="ECO:0000259" key="5">
    <source>
        <dbReference type="PROSITE" id="PS50931"/>
    </source>
</evidence>
<gene>
    <name evidence="6" type="ORF">GCM10007036_30140</name>
</gene>
<dbReference type="SUPFAM" id="SSF46785">
    <property type="entry name" value="Winged helix' DNA-binding domain"/>
    <property type="match status" value="1"/>
</dbReference>
<dbReference type="Pfam" id="PF03466">
    <property type="entry name" value="LysR_substrate"/>
    <property type="match status" value="1"/>
</dbReference>
<dbReference type="PROSITE" id="PS50931">
    <property type="entry name" value="HTH_LYSR"/>
    <property type="match status" value="1"/>
</dbReference>
<accession>A0A917I9Q1</accession>
<sequence length="304" mass="34194">MQLPIKAISVFHVTARAGSITRAAEELSVTPSAVSQQIRALEVQLGVSLLSKKGRRVVLTEAGERYFSAINDGFERINDATQEIRGFRTVTRLTIRATPTLSNKWILPRLQSFLDGNPEIELRLDGTNEPTDFNRELVDIEIRHGDGRWPGLFVEGLTEETFIPVCAPHYAAAGSLAADEVARCNLIHSVKAQAQWPHWFKLAGVAPASQWRRLLFDRSHMAIDAAVNGMGIALESTLMSWRELSEGRLVCPVRESHPVRLTTQWIVCPTDHLRQKKVQRFLEWIRAERIIWRQEFDAGQGAGN</sequence>
<proteinExistence type="inferred from homology"/>
<evidence type="ECO:0000256" key="3">
    <source>
        <dbReference type="ARBA" id="ARBA00023125"/>
    </source>
</evidence>
<dbReference type="Gene3D" id="1.10.10.10">
    <property type="entry name" value="Winged helix-like DNA-binding domain superfamily/Winged helix DNA-binding domain"/>
    <property type="match status" value="1"/>
</dbReference>
<dbReference type="GO" id="GO:0003700">
    <property type="term" value="F:DNA-binding transcription factor activity"/>
    <property type="evidence" value="ECO:0007669"/>
    <property type="project" value="InterPro"/>
</dbReference>
<dbReference type="PRINTS" id="PR00039">
    <property type="entry name" value="HTHLYSR"/>
</dbReference>
<keyword evidence="7" id="KW-1185">Reference proteome</keyword>
<dbReference type="PANTHER" id="PTHR30537">
    <property type="entry name" value="HTH-TYPE TRANSCRIPTIONAL REGULATOR"/>
    <property type="match status" value="1"/>
</dbReference>
<dbReference type="FunFam" id="1.10.10.10:FF:000001">
    <property type="entry name" value="LysR family transcriptional regulator"/>
    <property type="match status" value="1"/>
</dbReference>
<feature type="domain" description="HTH lysR-type" evidence="5">
    <location>
        <begin position="3"/>
        <end position="60"/>
    </location>
</feature>
<keyword evidence="3" id="KW-0238">DNA-binding</keyword>
<keyword evidence="2" id="KW-0805">Transcription regulation</keyword>
<evidence type="ECO:0000256" key="1">
    <source>
        <dbReference type="ARBA" id="ARBA00009437"/>
    </source>
</evidence>
<dbReference type="CDD" id="cd08432">
    <property type="entry name" value="PBP2_GcdR_TrpI_HvrB_AmpR_like"/>
    <property type="match status" value="1"/>
</dbReference>
<dbReference type="SUPFAM" id="SSF53850">
    <property type="entry name" value="Periplasmic binding protein-like II"/>
    <property type="match status" value="1"/>
</dbReference>
<dbReference type="Proteomes" id="UP000603912">
    <property type="component" value="Unassembled WGS sequence"/>
</dbReference>
<evidence type="ECO:0000256" key="2">
    <source>
        <dbReference type="ARBA" id="ARBA00023015"/>
    </source>
</evidence>
<evidence type="ECO:0000256" key="4">
    <source>
        <dbReference type="ARBA" id="ARBA00023163"/>
    </source>
</evidence>
<dbReference type="InterPro" id="IPR036390">
    <property type="entry name" value="WH_DNA-bd_sf"/>
</dbReference>
<keyword evidence="4" id="KW-0804">Transcription</keyword>
<dbReference type="Pfam" id="PF00126">
    <property type="entry name" value="HTH_1"/>
    <property type="match status" value="1"/>
</dbReference>
<reference evidence="6" key="1">
    <citation type="journal article" date="2014" name="Int. J. Syst. Evol. Microbiol.">
        <title>Complete genome sequence of Corynebacterium casei LMG S-19264T (=DSM 44701T), isolated from a smear-ripened cheese.</title>
        <authorList>
            <consortium name="US DOE Joint Genome Institute (JGI-PGF)"/>
            <person name="Walter F."/>
            <person name="Albersmeier A."/>
            <person name="Kalinowski J."/>
            <person name="Ruckert C."/>
        </authorList>
    </citation>
    <scope>NUCLEOTIDE SEQUENCE</scope>
    <source>
        <strain evidence="6">CGMCC 1.12214</strain>
    </source>
</reference>
<dbReference type="Gene3D" id="3.40.190.10">
    <property type="entry name" value="Periplasmic binding protein-like II"/>
    <property type="match status" value="2"/>
</dbReference>
<dbReference type="AlphaFoldDB" id="A0A917I9Q1"/>
<dbReference type="InterPro" id="IPR036388">
    <property type="entry name" value="WH-like_DNA-bd_sf"/>
</dbReference>
<dbReference type="GO" id="GO:0043565">
    <property type="term" value="F:sequence-specific DNA binding"/>
    <property type="evidence" value="ECO:0007669"/>
    <property type="project" value="TreeGrafter"/>
</dbReference>
<protein>
    <submittedName>
        <fullName evidence="6">LysR family transcriptional regulator</fullName>
    </submittedName>
</protein>
<name>A0A917I9Q1_9HYPH</name>
<evidence type="ECO:0000313" key="6">
    <source>
        <dbReference type="EMBL" id="GGH24035.1"/>
    </source>
</evidence>
<organism evidence="6 7">
    <name type="scientific">Alsobacter metallidurans</name>
    <dbReference type="NCBI Taxonomy" id="340221"/>
    <lineage>
        <taxon>Bacteria</taxon>
        <taxon>Pseudomonadati</taxon>
        <taxon>Pseudomonadota</taxon>
        <taxon>Alphaproteobacteria</taxon>
        <taxon>Hyphomicrobiales</taxon>
        <taxon>Alsobacteraceae</taxon>
        <taxon>Alsobacter</taxon>
    </lineage>
</organism>
<dbReference type="EMBL" id="BMES01000002">
    <property type="protein sequence ID" value="GGH24035.1"/>
    <property type="molecule type" value="Genomic_DNA"/>
</dbReference>
<evidence type="ECO:0000313" key="7">
    <source>
        <dbReference type="Proteomes" id="UP000603912"/>
    </source>
</evidence>
<comment type="similarity">
    <text evidence="1">Belongs to the LysR transcriptional regulatory family.</text>
</comment>
<dbReference type="PANTHER" id="PTHR30537:SF74">
    <property type="entry name" value="HTH-TYPE TRANSCRIPTIONAL REGULATOR TRPI"/>
    <property type="match status" value="1"/>
</dbReference>